<dbReference type="SUPFAM" id="SSF51261">
    <property type="entry name" value="Duplicated hybrid motif"/>
    <property type="match status" value="1"/>
</dbReference>
<dbReference type="InterPro" id="IPR016047">
    <property type="entry name" value="M23ase_b-sheet_dom"/>
</dbReference>
<feature type="region of interest" description="Disordered" evidence="2">
    <location>
        <begin position="17"/>
        <end position="104"/>
    </location>
</feature>
<proteinExistence type="predicted"/>
<accession>A0ABT6CWV4</accession>
<organism evidence="4 5">
    <name type="scientific">Arthrobacter vasquezii</name>
    <dbReference type="NCBI Taxonomy" id="2977629"/>
    <lineage>
        <taxon>Bacteria</taxon>
        <taxon>Bacillati</taxon>
        <taxon>Actinomycetota</taxon>
        <taxon>Actinomycetes</taxon>
        <taxon>Micrococcales</taxon>
        <taxon>Micrococcaceae</taxon>
        <taxon>Arthrobacter</taxon>
    </lineage>
</organism>
<dbReference type="InterPro" id="IPR050570">
    <property type="entry name" value="Cell_wall_metabolism_enzyme"/>
</dbReference>
<sequence length="232" mass="23209">MLSGALLAGIPLTAAVPSSVESSAVSAGPGSVPQPHAQSIKADPKARVDFSRAPVPGAASSPEPATGSVDSSHLLADGPIQTDPGDDADEEPTTEPAVEPVEQAGLGAPLAQMSTVSTFGYRTNPLTGVPGEMHTGIDLTGSCSTPVMAAASGVITEAGWSPYGGGNRIVIDHGDGLKTTYNHLATIAVSVGQTATRGDVVGGVGTTGNSTGCHLHFEVMINDTLVDPGSWF</sequence>
<keyword evidence="1" id="KW-0732">Signal</keyword>
<protein>
    <submittedName>
        <fullName evidence="4">Peptidoglycan DD-metalloendopeptidase family protein</fullName>
    </submittedName>
</protein>
<dbReference type="Pfam" id="PF01551">
    <property type="entry name" value="Peptidase_M23"/>
    <property type="match status" value="1"/>
</dbReference>
<feature type="compositionally biased region" description="Low complexity" evidence="2">
    <location>
        <begin position="17"/>
        <end position="33"/>
    </location>
</feature>
<comment type="caution">
    <text evidence="4">The sequence shown here is derived from an EMBL/GenBank/DDBJ whole genome shotgun (WGS) entry which is preliminary data.</text>
</comment>
<evidence type="ECO:0000259" key="3">
    <source>
        <dbReference type="Pfam" id="PF01551"/>
    </source>
</evidence>
<dbReference type="EMBL" id="JAROKN010000029">
    <property type="protein sequence ID" value="MDF9278390.1"/>
    <property type="molecule type" value="Genomic_DNA"/>
</dbReference>
<dbReference type="InterPro" id="IPR011055">
    <property type="entry name" value="Dup_hybrid_motif"/>
</dbReference>
<dbReference type="Gene3D" id="2.70.70.10">
    <property type="entry name" value="Glucose Permease (Domain IIA)"/>
    <property type="match status" value="1"/>
</dbReference>
<keyword evidence="5" id="KW-1185">Reference proteome</keyword>
<dbReference type="Proteomes" id="UP001220456">
    <property type="component" value="Unassembled WGS sequence"/>
</dbReference>
<evidence type="ECO:0000313" key="5">
    <source>
        <dbReference type="Proteomes" id="UP001220456"/>
    </source>
</evidence>
<evidence type="ECO:0000313" key="4">
    <source>
        <dbReference type="EMBL" id="MDF9278390.1"/>
    </source>
</evidence>
<dbReference type="PANTHER" id="PTHR21666:SF289">
    <property type="entry name" value="L-ALA--D-GLU ENDOPEPTIDASE"/>
    <property type="match status" value="1"/>
</dbReference>
<feature type="compositionally biased region" description="Acidic residues" evidence="2">
    <location>
        <begin position="84"/>
        <end position="93"/>
    </location>
</feature>
<evidence type="ECO:0000256" key="1">
    <source>
        <dbReference type="ARBA" id="ARBA00022729"/>
    </source>
</evidence>
<evidence type="ECO:0000256" key="2">
    <source>
        <dbReference type="SAM" id="MobiDB-lite"/>
    </source>
</evidence>
<reference evidence="4 5" key="1">
    <citation type="journal article" date="2023" name="Int. J. Syst. Evol. Microbiol.">
        <title>Arthrobacter vasquezii sp. nov., isolated from a soil sample from Union Glacier, Antarctica.</title>
        <authorList>
            <person name="Valenzuela-Ibaceta F."/>
            <person name="Carrasco V."/>
            <person name="Lagos-Moraga S."/>
            <person name="Dietz-Vargas C."/>
            <person name="Navarro C.A."/>
            <person name="Perez-Donoso J.M."/>
        </authorList>
    </citation>
    <scope>NUCLEOTIDE SEQUENCE [LARGE SCALE GENOMIC DNA]</scope>
    <source>
        <strain evidence="4 5">EH-1B-1</strain>
    </source>
</reference>
<feature type="domain" description="M23ase beta-sheet core" evidence="3">
    <location>
        <begin position="133"/>
        <end position="228"/>
    </location>
</feature>
<gene>
    <name evidence="4" type="ORF">P4U43_11375</name>
</gene>
<dbReference type="CDD" id="cd12797">
    <property type="entry name" value="M23_peptidase"/>
    <property type="match status" value="1"/>
</dbReference>
<dbReference type="PANTHER" id="PTHR21666">
    <property type="entry name" value="PEPTIDASE-RELATED"/>
    <property type="match status" value="1"/>
</dbReference>
<name>A0ABT6CWV4_9MICC</name>